<name>A0A1M4V0A8_9RHOB</name>
<dbReference type="InterPro" id="IPR011250">
    <property type="entry name" value="OMP/PagP_B-barrel"/>
</dbReference>
<evidence type="ECO:0000313" key="2">
    <source>
        <dbReference type="EMBL" id="SHE62338.1"/>
    </source>
</evidence>
<evidence type="ECO:0008006" key="4">
    <source>
        <dbReference type="Google" id="ProtNLM"/>
    </source>
</evidence>
<dbReference type="Proteomes" id="UP000325134">
    <property type="component" value="Unassembled WGS sequence"/>
</dbReference>
<feature type="signal peptide" evidence="1">
    <location>
        <begin position="1"/>
        <end position="29"/>
    </location>
</feature>
<gene>
    <name evidence="2" type="ORF">SAMN05444279_10571</name>
</gene>
<dbReference type="EMBL" id="FQVK01000005">
    <property type="protein sequence ID" value="SHE62338.1"/>
    <property type="molecule type" value="Genomic_DNA"/>
</dbReference>
<feature type="chain" id="PRO_5012002223" description="Outer membrane protein beta-barrel domain-containing protein" evidence="1">
    <location>
        <begin position="30"/>
        <end position="253"/>
    </location>
</feature>
<organism evidence="2 3">
    <name type="scientific">Ruegeria intermedia</name>
    <dbReference type="NCBI Taxonomy" id="996115"/>
    <lineage>
        <taxon>Bacteria</taxon>
        <taxon>Pseudomonadati</taxon>
        <taxon>Pseudomonadota</taxon>
        <taxon>Alphaproteobacteria</taxon>
        <taxon>Rhodobacterales</taxon>
        <taxon>Roseobacteraceae</taxon>
        <taxon>Ruegeria</taxon>
    </lineage>
</organism>
<dbReference type="AlphaFoldDB" id="A0A1M4V0A8"/>
<evidence type="ECO:0000256" key="1">
    <source>
        <dbReference type="SAM" id="SignalP"/>
    </source>
</evidence>
<keyword evidence="3" id="KW-1185">Reference proteome</keyword>
<proteinExistence type="predicted"/>
<protein>
    <recommendedName>
        <fullName evidence="4">Outer membrane protein beta-barrel domain-containing protein</fullName>
    </recommendedName>
</protein>
<sequence length="253" mass="27540">MMFGTTQNLIAATAACAVAFVVGAGSARAQQGDWSYQATIYLFTPETKTGLDTPAGGVEGTLSFSDALSNLDLAFMGTFSATNGRWSLLADYNYTDLSFGTDTPGPNFSGLDTSATTQFFSAYLGYRVYEDPTVQLDLAGGLRWFSTETTFTLRPGVAPGRTSSVDNSWTDAVIAARARFVLSERWAGTAFFDYGGFQSDSETWQVLLTADYALNERWLIRGGYRYISFDHVLNGNDYTFSQSGPVIGATYRF</sequence>
<dbReference type="SUPFAM" id="SSF56925">
    <property type="entry name" value="OMPA-like"/>
    <property type="match status" value="1"/>
</dbReference>
<accession>A0A1M4V0A8</accession>
<reference evidence="2 3" key="1">
    <citation type="submission" date="2016-11" db="EMBL/GenBank/DDBJ databases">
        <authorList>
            <person name="Varghese N."/>
            <person name="Submissions S."/>
        </authorList>
    </citation>
    <scope>NUCLEOTIDE SEQUENCE [LARGE SCALE GENOMIC DNA]</scope>
    <source>
        <strain evidence="2 3">DSM 29341</strain>
    </source>
</reference>
<keyword evidence="1" id="KW-0732">Signal</keyword>
<evidence type="ECO:0000313" key="3">
    <source>
        <dbReference type="Proteomes" id="UP000325134"/>
    </source>
</evidence>